<sequence length="73" mass="8068">MPSNDHVDTAEDDDGLDEIDEVDYILAKGALQPWILWNTLVNAYSICFAIMDGGSNQEYNGTFIPVALDVIHP</sequence>
<accession>A0A068RJK2</accession>
<keyword evidence="2" id="KW-1185">Reference proteome</keyword>
<protein>
    <submittedName>
        <fullName evidence="1">Uncharacterized protein</fullName>
    </submittedName>
</protein>
<evidence type="ECO:0000313" key="2">
    <source>
        <dbReference type="Proteomes" id="UP000027586"/>
    </source>
</evidence>
<dbReference type="EMBL" id="CBTN010000004">
    <property type="protein sequence ID" value="CDH49827.1"/>
    <property type="molecule type" value="Genomic_DNA"/>
</dbReference>
<dbReference type="VEuPathDB" id="FungiDB:LCOR_01558.1"/>
<gene>
    <name evidence="1" type="ORF">LCOR_01558.1</name>
</gene>
<proteinExistence type="predicted"/>
<dbReference type="AlphaFoldDB" id="A0A068RJK2"/>
<name>A0A068RJK2_9FUNG</name>
<organism evidence="1 2">
    <name type="scientific">Lichtheimia corymbifera JMRC:FSU:9682</name>
    <dbReference type="NCBI Taxonomy" id="1263082"/>
    <lineage>
        <taxon>Eukaryota</taxon>
        <taxon>Fungi</taxon>
        <taxon>Fungi incertae sedis</taxon>
        <taxon>Mucoromycota</taxon>
        <taxon>Mucoromycotina</taxon>
        <taxon>Mucoromycetes</taxon>
        <taxon>Mucorales</taxon>
        <taxon>Lichtheimiaceae</taxon>
        <taxon>Lichtheimia</taxon>
    </lineage>
</organism>
<dbReference type="Proteomes" id="UP000027586">
    <property type="component" value="Unassembled WGS sequence"/>
</dbReference>
<evidence type="ECO:0000313" key="1">
    <source>
        <dbReference type="EMBL" id="CDH49827.1"/>
    </source>
</evidence>
<reference evidence="1" key="1">
    <citation type="submission" date="2013-08" db="EMBL/GenBank/DDBJ databases">
        <title>Gene expansion shapes genome architecture in the human pathogen Lichtheimia corymbifera: an evolutionary genomics analysis in the ancient terrestrial Mucorales (Mucoromycotina).</title>
        <authorList>
            <person name="Schwartze V.U."/>
            <person name="Winter S."/>
            <person name="Shelest E."/>
            <person name="Marcet-Houben M."/>
            <person name="Horn F."/>
            <person name="Wehner S."/>
            <person name="Hoffmann K."/>
            <person name="Riege K."/>
            <person name="Sammeth M."/>
            <person name="Nowrousian M."/>
            <person name="Valiante V."/>
            <person name="Linde J."/>
            <person name="Jacobsen I.D."/>
            <person name="Marz M."/>
            <person name="Brakhage A.A."/>
            <person name="Gabaldon T."/>
            <person name="Bocker S."/>
            <person name="Voigt K."/>
        </authorList>
    </citation>
    <scope>NUCLEOTIDE SEQUENCE [LARGE SCALE GENOMIC DNA]</scope>
    <source>
        <strain evidence="1">FSU 9682</strain>
    </source>
</reference>
<comment type="caution">
    <text evidence="1">The sequence shown here is derived from an EMBL/GenBank/DDBJ whole genome shotgun (WGS) entry which is preliminary data.</text>
</comment>